<gene>
    <name evidence="2" type="ORF">EI983_12045</name>
</gene>
<dbReference type="OrthoDB" id="9994295at2"/>
<dbReference type="EMBL" id="CP034348">
    <property type="protein sequence ID" value="QGX98962.1"/>
    <property type="molecule type" value="Genomic_DNA"/>
</dbReference>
<reference evidence="3" key="1">
    <citation type="submission" date="2018-12" db="EMBL/GenBank/DDBJ databases">
        <title>Complete genome sequence of Roseovarius sp. MME-070.</title>
        <authorList>
            <person name="Nam Y.-D."/>
            <person name="Kang J."/>
            <person name="Chung W.-H."/>
            <person name="Park Y.S."/>
        </authorList>
    </citation>
    <scope>NUCLEOTIDE SEQUENCE [LARGE SCALE GENOMIC DNA]</scope>
    <source>
        <strain evidence="3">MME-070</strain>
    </source>
</reference>
<organism evidence="2 3">
    <name type="scientific">Roseovarius faecimaris</name>
    <dbReference type="NCBI Taxonomy" id="2494550"/>
    <lineage>
        <taxon>Bacteria</taxon>
        <taxon>Pseudomonadati</taxon>
        <taxon>Pseudomonadota</taxon>
        <taxon>Alphaproteobacteria</taxon>
        <taxon>Rhodobacterales</taxon>
        <taxon>Roseobacteraceae</taxon>
        <taxon>Roseovarius</taxon>
    </lineage>
</organism>
<feature type="transmembrane region" description="Helical" evidence="1">
    <location>
        <begin position="33"/>
        <end position="53"/>
    </location>
</feature>
<dbReference type="Proteomes" id="UP000428330">
    <property type="component" value="Chromosome"/>
</dbReference>
<dbReference type="AlphaFoldDB" id="A0A6I6IS05"/>
<protein>
    <submittedName>
        <fullName evidence="2">Uncharacterized protein</fullName>
    </submittedName>
</protein>
<evidence type="ECO:0000313" key="3">
    <source>
        <dbReference type="Proteomes" id="UP000428330"/>
    </source>
</evidence>
<dbReference type="RefSeq" id="WP_157707643.1">
    <property type="nucleotide sequence ID" value="NZ_CP034348.1"/>
</dbReference>
<feature type="transmembrane region" description="Helical" evidence="1">
    <location>
        <begin position="79"/>
        <end position="101"/>
    </location>
</feature>
<evidence type="ECO:0000313" key="2">
    <source>
        <dbReference type="EMBL" id="QGX98962.1"/>
    </source>
</evidence>
<dbReference type="KEGG" id="rom:EI983_12045"/>
<keyword evidence="1" id="KW-1133">Transmembrane helix</keyword>
<keyword evidence="1" id="KW-0812">Transmembrane</keyword>
<evidence type="ECO:0000256" key="1">
    <source>
        <dbReference type="SAM" id="Phobius"/>
    </source>
</evidence>
<feature type="transmembrane region" description="Helical" evidence="1">
    <location>
        <begin position="6"/>
        <end position="21"/>
    </location>
</feature>
<sequence>MIGKLLLAFFIGMPAVVMFVKRREMHSHSARAILTFGGAAALVCAAALVIPLITCKGSLLSGYSDCAVGSALIASAQPLIVAAGKAYILIGIPLAALAFVLDQMHRRA</sequence>
<keyword evidence="3" id="KW-1185">Reference proteome</keyword>
<accession>A0A6I6IS05</accession>
<keyword evidence="1" id="KW-0472">Membrane</keyword>
<name>A0A6I6IS05_9RHOB</name>
<proteinExistence type="predicted"/>